<dbReference type="KEGG" id="fln:FLA_5222"/>
<evidence type="ECO:0000256" key="1">
    <source>
        <dbReference type="SAM" id="Coils"/>
    </source>
</evidence>
<organism evidence="2 3">
    <name type="scientific">Filimonas lacunae</name>
    <dbReference type="NCBI Taxonomy" id="477680"/>
    <lineage>
        <taxon>Bacteria</taxon>
        <taxon>Pseudomonadati</taxon>
        <taxon>Bacteroidota</taxon>
        <taxon>Chitinophagia</taxon>
        <taxon>Chitinophagales</taxon>
        <taxon>Chitinophagaceae</taxon>
        <taxon>Filimonas</taxon>
    </lineage>
</organism>
<keyword evidence="1" id="KW-0175">Coiled coil</keyword>
<dbReference type="AlphaFoldDB" id="A0A173MNG1"/>
<dbReference type="Proteomes" id="UP000186917">
    <property type="component" value="Unassembled WGS sequence"/>
</dbReference>
<dbReference type="STRING" id="477680.SAMN05421788_101616"/>
<feature type="coiled-coil region" evidence="1">
    <location>
        <begin position="1"/>
        <end position="92"/>
    </location>
</feature>
<gene>
    <name evidence="2" type="ORF">SAMN05421788_101616</name>
</gene>
<dbReference type="OrthoDB" id="1467932at2"/>
<protein>
    <recommendedName>
        <fullName evidence="4">Cell division protein ZapB</fullName>
    </recommendedName>
</protein>
<accession>A0A173MNG1</accession>
<dbReference type="RefSeq" id="WP_076375535.1">
    <property type="nucleotide sequence ID" value="NZ_AP017422.1"/>
</dbReference>
<evidence type="ECO:0000313" key="3">
    <source>
        <dbReference type="Proteomes" id="UP000186917"/>
    </source>
</evidence>
<name>A0A173MNG1_9BACT</name>
<dbReference type="EMBL" id="FTOR01000001">
    <property type="protein sequence ID" value="SIS68416.1"/>
    <property type="molecule type" value="Genomic_DNA"/>
</dbReference>
<evidence type="ECO:0000313" key="2">
    <source>
        <dbReference type="EMBL" id="SIS68416.1"/>
    </source>
</evidence>
<keyword evidence="3" id="KW-1185">Reference proteome</keyword>
<dbReference type="Gene3D" id="6.10.250.550">
    <property type="match status" value="1"/>
</dbReference>
<evidence type="ECO:0008006" key="4">
    <source>
        <dbReference type="Google" id="ProtNLM"/>
    </source>
</evidence>
<sequence>MADLEVQLMALHEKVQRLLKQYQALQKENQQLKRELALHHAALENKNFIVNQLEQQIDVLQMNAKTQTDEEKKALEKRVDQYLKEIDKCLSLLNA</sequence>
<proteinExistence type="predicted"/>
<reference evidence="3" key="1">
    <citation type="submission" date="2017-01" db="EMBL/GenBank/DDBJ databases">
        <authorList>
            <person name="Varghese N."/>
            <person name="Submissions S."/>
        </authorList>
    </citation>
    <scope>NUCLEOTIDE SEQUENCE [LARGE SCALE GENOMIC DNA]</scope>
    <source>
        <strain evidence="3">DSM 21054</strain>
    </source>
</reference>